<feature type="domain" description="Schlafen AlbA-2" evidence="3">
    <location>
        <begin position="390"/>
        <end position="526"/>
    </location>
</feature>
<keyword evidence="5" id="KW-1185">Reference proteome</keyword>
<dbReference type="OrthoDB" id="9807907at2"/>
<dbReference type="RefSeq" id="WP_013253010.1">
    <property type="nucleotide sequence ID" value="NC_014364.1"/>
</dbReference>
<proteinExistence type="predicted"/>
<dbReference type="GO" id="GO:0003677">
    <property type="term" value="F:DNA binding"/>
    <property type="evidence" value="ECO:0007669"/>
    <property type="project" value="UniProtKB-KW"/>
</dbReference>
<dbReference type="eggNOG" id="COG0732">
    <property type="taxonomic scope" value="Bacteria"/>
</dbReference>
<dbReference type="InterPro" id="IPR044946">
    <property type="entry name" value="Restrct_endonuc_typeI_TRD_sf"/>
</dbReference>
<protein>
    <submittedName>
        <fullName evidence="4">Transcriptional regulator</fullName>
    </submittedName>
</protein>
<sequence>MEIIEKFIDEITAHLDIKKFLHINMEMSNQYHFHNSINENNYDYILKNNIYSFEKDELSRNYDLIFGVLPFGIKDFKQYQKYKIPVNYDVIINTLEKLEKNGLGIYTVEPSFFWSTRGKVFIDLLEEKSYFINFCIEAPKGIIPYTNIRPYLIGLSKEKTELFIGSLNELNNVSVLIDNYFNNKSSNNIDFGKLVDINDFTSISNEEVKKEEQILLQHYKNVEFKVVKDIIKSITPVKDSEDFSNSENEIYITKQGNLPSKINHKNFSNLLKIDVNHNLINPKYLEIYFRSSLGQISLKSIQLGSSIPYIRRTDLLKIKIPVPPLIEQSDIVEVNEKLNELKERIASLENEFSLNLSSSKFISEKIETTLNQISHDSINDRIIHCLKTGENKNIEYKESFSLNVKEKEKNPRKDKAIELSALKTIVGFLNSNGGYLLIGVDDNATIFGIEDELKMLFKNNNDSYLLYIKDKIKNKIGVEFFQYINYQITDFNGTKLLFIEVDKSPLPCCYEKKDFYLRLNPATEKLEGKELIEYIFRRFQNET</sequence>
<evidence type="ECO:0000313" key="4">
    <source>
        <dbReference type="EMBL" id="ADK79546.1"/>
    </source>
</evidence>
<organism evidence="4 5">
    <name type="scientific">Sediminispirochaeta smaragdinae (strain DSM 11293 / JCM 15392 / SEBR 4228)</name>
    <name type="common">Spirochaeta smaragdinae</name>
    <dbReference type="NCBI Taxonomy" id="573413"/>
    <lineage>
        <taxon>Bacteria</taxon>
        <taxon>Pseudomonadati</taxon>
        <taxon>Spirochaetota</taxon>
        <taxon>Spirochaetia</taxon>
        <taxon>Spirochaetales</taxon>
        <taxon>Spirochaetaceae</taxon>
        <taxon>Sediminispirochaeta</taxon>
    </lineage>
</organism>
<dbReference type="PANTHER" id="PTHR30595:SF6">
    <property type="entry name" value="SCHLAFEN ALBA-2 DOMAIN-CONTAINING PROTEIN"/>
    <property type="match status" value="1"/>
</dbReference>
<dbReference type="Gene3D" id="3.30.950.30">
    <property type="entry name" value="Schlafen, AAA domain"/>
    <property type="match status" value="1"/>
</dbReference>
<dbReference type="GO" id="GO:0009307">
    <property type="term" value="P:DNA restriction-modification system"/>
    <property type="evidence" value="ECO:0007669"/>
    <property type="project" value="UniProtKB-KW"/>
</dbReference>
<gene>
    <name evidence="4" type="ordered locus">Spirs_0391</name>
</gene>
<keyword evidence="1" id="KW-0680">Restriction system</keyword>
<dbReference type="AlphaFoldDB" id="E1RB16"/>
<accession>E1RB16</accession>
<name>E1RB16_SEDSS</name>
<evidence type="ECO:0000259" key="3">
    <source>
        <dbReference type="Pfam" id="PF04326"/>
    </source>
</evidence>
<dbReference type="SUPFAM" id="SSF116734">
    <property type="entry name" value="DNA methylase specificity domain"/>
    <property type="match status" value="1"/>
</dbReference>
<keyword evidence="2" id="KW-0238">DNA-binding</keyword>
<dbReference type="Pfam" id="PF04326">
    <property type="entry name" value="SLFN_AlbA_2"/>
    <property type="match status" value="1"/>
</dbReference>
<dbReference type="InterPro" id="IPR007421">
    <property type="entry name" value="Schlafen_AlbA_2_dom"/>
</dbReference>
<dbReference type="Proteomes" id="UP000002318">
    <property type="component" value="Chromosome"/>
</dbReference>
<evidence type="ECO:0000313" key="5">
    <source>
        <dbReference type="Proteomes" id="UP000002318"/>
    </source>
</evidence>
<dbReference type="eggNOG" id="COG2865">
    <property type="taxonomic scope" value="Bacteria"/>
</dbReference>
<dbReference type="PANTHER" id="PTHR30595">
    <property type="entry name" value="GLPR-RELATED TRANSCRIPTIONAL REPRESSOR"/>
    <property type="match status" value="1"/>
</dbReference>
<evidence type="ECO:0000256" key="2">
    <source>
        <dbReference type="ARBA" id="ARBA00023125"/>
    </source>
</evidence>
<reference evidence="4 5" key="1">
    <citation type="journal article" date="2010" name="Stand. Genomic Sci.">
        <title>Complete genome sequence of Spirochaeta smaragdinae type strain (SEBR 4228).</title>
        <authorList>
            <person name="Mavromatis K."/>
            <person name="Yasawong M."/>
            <person name="Chertkov O."/>
            <person name="Lapidus A."/>
            <person name="Lucas S."/>
            <person name="Nolan M."/>
            <person name="Del Rio T.G."/>
            <person name="Tice H."/>
            <person name="Cheng J.F."/>
            <person name="Pitluck S."/>
            <person name="Liolios K."/>
            <person name="Ivanova N."/>
            <person name="Tapia R."/>
            <person name="Han C."/>
            <person name="Bruce D."/>
            <person name="Goodwin L."/>
            <person name="Pati A."/>
            <person name="Chen A."/>
            <person name="Palaniappan K."/>
            <person name="Land M."/>
            <person name="Hauser L."/>
            <person name="Chang Y.J."/>
            <person name="Jeffries C.D."/>
            <person name="Detter J.C."/>
            <person name="Rohde M."/>
            <person name="Brambilla E."/>
            <person name="Spring S."/>
            <person name="Goker M."/>
            <person name="Sikorski J."/>
            <person name="Woyke T."/>
            <person name="Bristow J."/>
            <person name="Eisen J.A."/>
            <person name="Markowitz V."/>
            <person name="Hugenholtz P."/>
            <person name="Klenk H.P."/>
            <person name="Kyrpides N.C."/>
        </authorList>
    </citation>
    <scope>NUCLEOTIDE SEQUENCE [LARGE SCALE GENOMIC DNA]</scope>
    <source>
        <strain evidence="5">DSM 11293 / JCM 15392 / SEBR 4228</strain>
    </source>
</reference>
<dbReference type="EMBL" id="CP002116">
    <property type="protein sequence ID" value="ADK79546.1"/>
    <property type="molecule type" value="Genomic_DNA"/>
</dbReference>
<dbReference type="STRING" id="573413.Spirs_0391"/>
<evidence type="ECO:0000256" key="1">
    <source>
        <dbReference type="ARBA" id="ARBA00022747"/>
    </source>
</evidence>
<dbReference type="HOGENOM" id="CLU_501432_0_0_12"/>
<dbReference type="KEGG" id="ssm:Spirs_0391"/>
<dbReference type="InterPro" id="IPR038461">
    <property type="entry name" value="Schlafen_AlbA_2_dom_sf"/>
</dbReference>
<dbReference type="Gene3D" id="3.90.220.20">
    <property type="entry name" value="DNA methylase specificity domains"/>
    <property type="match status" value="1"/>
</dbReference>